<evidence type="ECO:0000313" key="1">
    <source>
        <dbReference type="EMBL" id="CAG9324297.1"/>
    </source>
</evidence>
<evidence type="ECO:0000313" key="2">
    <source>
        <dbReference type="Proteomes" id="UP001162131"/>
    </source>
</evidence>
<gene>
    <name evidence="1" type="ORF">BSTOLATCC_MIC36091</name>
</gene>
<keyword evidence="2" id="KW-1185">Reference proteome</keyword>
<reference evidence="1" key="1">
    <citation type="submission" date="2021-09" db="EMBL/GenBank/DDBJ databases">
        <authorList>
            <consortium name="AG Swart"/>
            <person name="Singh M."/>
            <person name="Singh A."/>
            <person name="Seah K."/>
            <person name="Emmerich C."/>
        </authorList>
    </citation>
    <scope>NUCLEOTIDE SEQUENCE</scope>
    <source>
        <strain evidence="1">ATCC30299</strain>
    </source>
</reference>
<organism evidence="1 2">
    <name type="scientific">Blepharisma stoltei</name>
    <dbReference type="NCBI Taxonomy" id="1481888"/>
    <lineage>
        <taxon>Eukaryota</taxon>
        <taxon>Sar</taxon>
        <taxon>Alveolata</taxon>
        <taxon>Ciliophora</taxon>
        <taxon>Postciliodesmatophora</taxon>
        <taxon>Heterotrichea</taxon>
        <taxon>Heterotrichida</taxon>
        <taxon>Blepharismidae</taxon>
        <taxon>Blepharisma</taxon>
    </lineage>
</organism>
<name>A0AAU9JGM5_9CILI</name>
<sequence>MLLHYCEETINSKFSEHWNLKALKYLVNCMLCWYSDKWSEGINYINKYWELTLQYSEYDNKDAHECFKNIVALYTRQDLS</sequence>
<dbReference type="Proteomes" id="UP001162131">
    <property type="component" value="Unassembled WGS sequence"/>
</dbReference>
<proteinExistence type="predicted"/>
<dbReference type="AlphaFoldDB" id="A0AAU9JGM5"/>
<accession>A0AAU9JGM5</accession>
<protein>
    <submittedName>
        <fullName evidence="1">Uncharacterized protein</fullName>
    </submittedName>
</protein>
<dbReference type="EMBL" id="CAJZBQ010000036">
    <property type="protein sequence ID" value="CAG9324297.1"/>
    <property type="molecule type" value="Genomic_DNA"/>
</dbReference>
<comment type="caution">
    <text evidence="1">The sequence shown here is derived from an EMBL/GenBank/DDBJ whole genome shotgun (WGS) entry which is preliminary data.</text>
</comment>